<gene>
    <name evidence="2" type="ORF">SAMN04488500_116101</name>
</gene>
<accession>A0A1W2DLV2</accession>
<evidence type="ECO:0000313" key="2">
    <source>
        <dbReference type="EMBL" id="SMC98042.1"/>
    </source>
</evidence>
<keyword evidence="1" id="KW-0472">Membrane</keyword>
<sequence length="345" mass="39236">MSVYYLTILTTGIAAWIAQLSEQRMLKSFFVFFTAIILALVAGLRWGVGADYFQYALNYSGYSASNLTELVQFEIGIRVISVVSQYLYDDYATMFFIASLLTIGLFVFTIAKNSNMFVFSILLFIFIGSWNGTFNAVRQFLACAVLFAGHRYIIERNFLKYLLVVGIATAFHVSAIIMLPLFFIAARKVDFKQILLLTFAVIILIFSYDYLFTVAGILKDSTIEMDSYMTTQVSIWRVAVNFAPLGLLLLRTGNDKMITDFNFYLNMLIINAAVMAATMNSAYLARVGIYTTIYTTIALPKILERFDSKTAMILKFIIVSCYAIYWYIEVSANPSLNDFTWIFER</sequence>
<feature type="transmembrane region" description="Helical" evidence="1">
    <location>
        <begin position="91"/>
        <end position="110"/>
    </location>
</feature>
<feature type="transmembrane region" description="Helical" evidence="1">
    <location>
        <begin position="161"/>
        <end position="182"/>
    </location>
</feature>
<feature type="transmembrane region" description="Helical" evidence="1">
    <location>
        <begin position="230"/>
        <end position="249"/>
    </location>
</feature>
<feature type="transmembrane region" description="Helical" evidence="1">
    <location>
        <begin position="194"/>
        <end position="218"/>
    </location>
</feature>
<dbReference type="RefSeq" id="WP_084577149.1">
    <property type="nucleotide sequence ID" value="NZ_CP155572.1"/>
</dbReference>
<organism evidence="2 3">
    <name type="scientific">Sporomusa malonica</name>
    <dbReference type="NCBI Taxonomy" id="112901"/>
    <lineage>
        <taxon>Bacteria</taxon>
        <taxon>Bacillati</taxon>
        <taxon>Bacillota</taxon>
        <taxon>Negativicutes</taxon>
        <taxon>Selenomonadales</taxon>
        <taxon>Sporomusaceae</taxon>
        <taxon>Sporomusa</taxon>
    </lineage>
</organism>
<dbReference type="Proteomes" id="UP000192738">
    <property type="component" value="Unassembled WGS sequence"/>
</dbReference>
<dbReference type="OrthoDB" id="1649543at2"/>
<feature type="transmembrane region" description="Helical" evidence="1">
    <location>
        <begin position="310"/>
        <end position="328"/>
    </location>
</feature>
<feature type="transmembrane region" description="Helical" evidence="1">
    <location>
        <begin position="261"/>
        <end position="277"/>
    </location>
</feature>
<dbReference type="AlphaFoldDB" id="A0A1W2DLV2"/>
<feature type="transmembrane region" description="Helical" evidence="1">
    <location>
        <begin position="29"/>
        <end position="48"/>
    </location>
</feature>
<proteinExistence type="predicted"/>
<keyword evidence="1" id="KW-1133">Transmembrane helix</keyword>
<keyword evidence="1" id="KW-0812">Transmembrane</keyword>
<keyword evidence="3" id="KW-1185">Reference proteome</keyword>
<dbReference type="InterPro" id="IPR049458">
    <property type="entry name" value="EpsG-like"/>
</dbReference>
<reference evidence="2 3" key="1">
    <citation type="submission" date="2017-04" db="EMBL/GenBank/DDBJ databases">
        <authorList>
            <person name="Afonso C.L."/>
            <person name="Miller P.J."/>
            <person name="Scott M.A."/>
            <person name="Spackman E."/>
            <person name="Goraichik I."/>
            <person name="Dimitrov K.M."/>
            <person name="Suarez D.L."/>
            <person name="Swayne D.E."/>
        </authorList>
    </citation>
    <scope>NUCLEOTIDE SEQUENCE [LARGE SCALE GENOMIC DNA]</scope>
    <source>
        <strain evidence="2 3">DSM 5090</strain>
    </source>
</reference>
<dbReference type="Pfam" id="PF14897">
    <property type="entry name" value="EpsG"/>
    <property type="match status" value="1"/>
</dbReference>
<evidence type="ECO:0000256" key="1">
    <source>
        <dbReference type="SAM" id="Phobius"/>
    </source>
</evidence>
<evidence type="ECO:0000313" key="3">
    <source>
        <dbReference type="Proteomes" id="UP000192738"/>
    </source>
</evidence>
<name>A0A1W2DLV2_9FIRM</name>
<dbReference type="STRING" id="112901.SAMN04488500_116101"/>
<dbReference type="EMBL" id="FWXI01000016">
    <property type="protein sequence ID" value="SMC98042.1"/>
    <property type="molecule type" value="Genomic_DNA"/>
</dbReference>
<protein>
    <submittedName>
        <fullName evidence="2">EpsG family protein</fullName>
    </submittedName>
</protein>
<feature type="transmembrane region" description="Helical" evidence="1">
    <location>
        <begin position="117"/>
        <end position="141"/>
    </location>
</feature>